<gene>
    <name evidence="2" type="ORF">Vafri_16496</name>
</gene>
<protein>
    <recommendedName>
        <fullName evidence="4">MHD1 domain-containing protein</fullName>
    </recommendedName>
</protein>
<feature type="compositionally biased region" description="Polar residues" evidence="1">
    <location>
        <begin position="1001"/>
        <end position="1010"/>
    </location>
</feature>
<feature type="compositionally biased region" description="Low complexity" evidence="1">
    <location>
        <begin position="1081"/>
        <end position="1091"/>
    </location>
</feature>
<accession>A0A8J4F5Q0</accession>
<dbReference type="Proteomes" id="UP000747399">
    <property type="component" value="Unassembled WGS sequence"/>
</dbReference>
<dbReference type="EMBL" id="BNCO01000050">
    <property type="protein sequence ID" value="GIL62223.1"/>
    <property type="molecule type" value="Genomic_DNA"/>
</dbReference>
<feature type="compositionally biased region" description="Basic and acidic residues" evidence="1">
    <location>
        <begin position="50"/>
        <end position="63"/>
    </location>
</feature>
<keyword evidence="3" id="KW-1185">Reference proteome</keyword>
<feature type="compositionally biased region" description="Polar residues" evidence="1">
    <location>
        <begin position="90"/>
        <end position="106"/>
    </location>
</feature>
<feature type="region of interest" description="Disordered" evidence="1">
    <location>
        <begin position="50"/>
        <end position="110"/>
    </location>
</feature>
<evidence type="ECO:0000313" key="2">
    <source>
        <dbReference type="EMBL" id="GIL62223.1"/>
    </source>
</evidence>
<dbReference type="PANTHER" id="PTHR31110:SF2">
    <property type="entry name" value="PESTICIDAL CRYSTAL CRY8BA PROTEIN"/>
    <property type="match status" value="1"/>
</dbReference>
<sequence>MNNSADEFRQSIEASLPPLTQYSIQATAPGLYGAFGWGSFLAASRQLEVDSVRASADDGDRSPSLRTSASLRSSFPPFQPGDAQDARDPQSVNLGCPANQTGSGSDPSPPVSIERFVAVQQQQQQYSLSFQQEQASPAALHVNKTPTAPLGPVPFFNNADGAVTVQVTSSPGPRIYPAVPLQPPGQLPRMAPSTEEAATGANSTAGAAAARGGFSSPLRPTSPPNGPEIGSPGDPGYTPGGAGGASGRGGPPPSGSPGSRVYYGKHHQPHSSLSGLMQGKVVHMRRTEAWTKYIAYEGCLQVCISELEGDHSVDARYFLMGAFSALRKGLGIDGLLLNQVSNASAAVAGVEGCINDICWDDLEPPEKRLNTVAYAKATAACYMRVRCQRFSLPSTTMLQKLCCRNRSQLSLPSFAGIHVHLAPSDDSFDTVGYMLDNQGAATERSLAMVLPMDSSQNGAQPVVQPPQRVDILVEGPSGPIASGHVSYRELLRLAALQREAVEEAHVTSSSVGTAVDIQVRGAGDYKGKVAFVTLIVTRVRKDVARYELTQVATDGAGVETVNKNTLRTNACLAYDAAMAAALEATGCGRHKLLVEGSWEWLLASFASYFGVRAFYCILAHLRWVLKPGVATISTMCLDVITSELRPLLEQPALRALTTHELTLLEGVKKAVEMLLEVAFENYYALGDDQARDTPPPENGQSTATIWKPTVLMASFRLFRVMKDVFLPTDQDWLNTRFRIAAKKRWHFLECNCGYDQIRDLPRGQPPHMRPPGEIKLGEKVNPHDSYYKMAEKMGMAIRSDLEFDMFLQNQPDLLPSALNLPRITAEEYMANFVEILRNMLSKCPPLAPSIAAVDLLVATASLQRYLQYTQMYMPRQHPGHLDAMELWKTHVLSWIDSSRKALCTYCAKLEAEAKLTAAHLARVDVAKMPGMIEGIEGAVAPLVRDMLDRTWAELTLYDRVVKNWPLFGPHLEAALCDVLRTVQGSLNRICAGASNAAMFQQPSGTPQLNSAHRRAPSGPHPASSPRGGPMSQMHGRAMSGIPYMAGGSGMGPRHHPPGSPSPGMGPSHHHHHHHHHHQQHNQHNQHGNNSQASGLPAGRNAVLLKEAVLLNSLKVLMVMVPSIEDIISKWCGGSAVAPPGPPQSDNRGVEYNDELAPHIGAQFAQVVKELRTDYAEGVASCANRMANFIRSTPLTNIKVALNLPKPPNNDVNTGYQQVSTMTQQREFVEAFMRPILAACEEALQALRGALDPRVFVATGRALWDCMGKDLYEFVHGLQEGQDKGAWRLRQHANIALVLLCESFRGRLADWMEHCIGERDLDLPIHVDKAQKLLAQNTAVMNITLNPI</sequence>
<reference evidence="2" key="1">
    <citation type="journal article" date="2021" name="Proc. Natl. Acad. Sci. U.S.A.">
        <title>Three genomes in the algal genus Volvox reveal the fate of a haploid sex-determining region after a transition to homothallism.</title>
        <authorList>
            <person name="Yamamoto K."/>
            <person name="Hamaji T."/>
            <person name="Kawai-Toyooka H."/>
            <person name="Matsuzaki R."/>
            <person name="Takahashi F."/>
            <person name="Nishimura Y."/>
            <person name="Kawachi M."/>
            <person name="Noguchi H."/>
            <person name="Minakuchi Y."/>
            <person name="Umen J.G."/>
            <person name="Toyoda A."/>
            <person name="Nozaki H."/>
        </authorList>
    </citation>
    <scope>NUCLEOTIDE SEQUENCE</scope>
    <source>
        <strain evidence="2">NIES-3780</strain>
    </source>
</reference>
<evidence type="ECO:0000256" key="1">
    <source>
        <dbReference type="SAM" id="MobiDB-lite"/>
    </source>
</evidence>
<name>A0A8J4F5Q0_9CHLO</name>
<feature type="compositionally biased region" description="Basic residues" evidence="1">
    <location>
        <begin position="1067"/>
        <end position="1080"/>
    </location>
</feature>
<comment type="caution">
    <text evidence="2">The sequence shown here is derived from an EMBL/GenBank/DDBJ whole genome shotgun (WGS) entry which is preliminary data.</text>
</comment>
<feature type="compositionally biased region" description="Gly residues" evidence="1">
    <location>
        <begin position="238"/>
        <end position="249"/>
    </location>
</feature>
<feature type="region of interest" description="Disordered" evidence="1">
    <location>
        <begin position="1001"/>
        <end position="1096"/>
    </location>
</feature>
<proteinExistence type="predicted"/>
<feature type="compositionally biased region" description="Low complexity" evidence="1">
    <location>
        <begin position="193"/>
        <end position="216"/>
    </location>
</feature>
<dbReference type="PANTHER" id="PTHR31110">
    <property type="entry name" value="PESTICIDAL CRYSTAL CRY8BA PROTEIN"/>
    <property type="match status" value="1"/>
</dbReference>
<organism evidence="2 3">
    <name type="scientific">Volvox africanus</name>
    <dbReference type="NCBI Taxonomy" id="51714"/>
    <lineage>
        <taxon>Eukaryota</taxon>
        <taxon>Viridiplantae</taxon>
        <taxon>Chlorophyta</taxon>
        <taxon>core chlorophytes</taxon>
        <taxon>Chlorophyceae</taxon>
        <taxon>CS clade</taxon>
        <taxon>Chlamydomonadales</taxon>
        <taxon>Volvocaceae</taxon>
        <taxon>Volvox</taxon>
    </lineage>
</organism>
<evidence type="ECO:0008006" key="4">
    <source>
        <dbReference type="Google" id="ProtNLM"/>
    </source>
</evidence>
<evidence type="ECO:0000313" key="3">
    <source>
        <dbReference type="Proteomes" id="UP000747399"/>
    </source>
</evidence>
<feature type="region of interest" description="Disordered" evidence="1">
    <location>
        <begin position="179"/>
        <end position="275"/>
    </location>
</feature>
<feature type="compositionally biased region" description="Polar residues" evidence="1">
    <location>
        <begin position="64"/>
        <end position="73"/>
    </location>
</feature>